<name>A0A9P7KYJ6_9HYPO</name>
<dbReference type="InterPro" id="IPR029526">
    <property type="entry name" value="PGBD"/>
</dbReference>
<keyword evidence="3" id="KW-1185">Reference proteome</keyword>
<accession>A0A9P7KYJ6</accession>
<evidence type="ECO:0000259" key="1">
    <source>
        <dbReference type="Pfam" id="PF13843"/>
    </source>
</evidence>
<dbReference type="EMBL" id="JADFTT010005773">
    <property type="protein sequence ID" value="KAG5742589.1"/>
    <property type="molecule type" value="Genomic_DNA"/>
</dbReference>
<proteinExistence type="predicted"/>
<feature type="non-terminal residue" evidence="2">
    <location>
        <position position="130"/>
    </location>
</feature>
<comment type="caution">
    <text evidence="2">The sequence shown here is derived from an EMBL/GenBank/DDBJ whole genome shotgun (WGS) entry which is preliminary data.</text>
</comment>
<dbReference type="AlphaFoldDB" id="A0A9P7KYJ6"/>
<gene>
    <name evidence="2" type="ORF">H9Q72_014555</name>
</gene>
<feature type="domain" description="PiggyBac transposable element-derived protein" evidence="1">
    <location>
        <begin position="1"/>
        <end position="105"/>
    </location>
</feature>
<protein>
    <recommendedName>
        <fullName evidence="1">PiggyBac transposable element-derived protein domain-containing protein</fullName>
    </recommendedName>
</protein>
<organism evidence="2 3">
    <name type="scientific">Fusarium xylarioides</name>
    <dbReference type="NCBI Taxonomy" id="221167"/>
    <lineage>
        <taxon>Eukaryota</taxon>
        <taxon>Fungi</taxon>
        <taxon>Dikarya</taxon>
        <taxon>Ascomycota</taxon>
        <taxon>Pezizomycotina</taxon>
        <taxon>Sordariomycetes</taxon>
        <taxon>Hypocreomycetidae</taxon>
        <taxon>Hypocreales</taxon>
        <taxon>Nectriaceae</taxon>
        <taxon>Fusarium</taxon>
        <taxon>Fusarium fujikuroi species complex</taxon>
    </lineage>
</organism>
<reference evidence="2" key="1">
    <citation type="journal article" date="2020" name="bioRxiv">
        <title>Historical genomics reveals the evolutionary mechanisms behind multiple outbreaks of the host-specific coffee wilt pathogen Fusarium xylarioides.</title>
        <authorList>
            <person name="Peck D."/>
            <person name="Nowell R.W."/>
            <person name="Flood J."/>
            <person name="Ryan M.J."/>
            <person name="Barraclough T.G."/>
        </authorList>
    </citation>
    <scope>NUCLEOTIDE SEQUENCE</scope>
    <source>
        <strain evidence="2">IMI 127659i</strain>
    </source>
</reference>
<dbReference type="Pfam" id="PF13843">
    <property type="entry name" value="DDE_Tnp_1_7"/>
    <property type="match status" value="1"/>
</dbReference>
<reference evidence="2" key="2">
    <citation type="submission" date="2020-10" db="EMBL/GenBank/DDBJ databases">
        <authorList>
            <person name="Peck L.D."/>
            <person name="Nowell R.W."/>
            <person name="Flood J."/>
            <person name="Ryan M.J."/>
            <person name="Barraclough T.G."/>
        </authorList>
    </citation>
    <scope>NUCLEOTIDE SEQUENCE</scope>
    <source>
        <strain evidence="2">IMI 127659i</strain>
    </source>
</reference>
<evidence type="ECO:0000313" key="3">
    <source>
        <dbReference type="Proteomes" id="UP000750502"/>
    </source>
</evidence>
<evidence type="ECO:0000313" key="2">
    <source>
        <dbReference type="EMBL" id="KAG5742589.1"/>
    </source>
</evidence>
<dbReference type="OrthoDB" id="5096864at2759"/>
<sequence>MPRDRFLDLNLFIWPYDPDSIDLQATDFRKVYQKVNPWSNIIKSASNRLYFPGSFVAVNECMIRFTGRSGNTVKMLNKPIKEGFKIWAIAEGGYFLNWLWHSPQHILTSSQLHLQFQASSADNTITLNPT</sequence>
<dbReference type="Proteomes" id="UP000750502">
    <property type="component" value="Unassembled WGS sequence"/>
</dbReference>